<reference evidence="1" key="3">
    <citation type="submission" date="2025-09" db="UniProtKB">
        <authorList>
            <consortium name="Ensembl"/>
        </authorList>
    </citation>
    <scope>IDENTIFICATION</scope>
</reference>
<accession>A0A674HMT4</accession>
<evidence type="ECO:0000313" key="2">
    <source>
        <dbReference type="Proteomes" id="UP000007754"/>
    </source>
</evidence>
<name>A0A674HMT4_TAEGU</name>
<evidence type="ECO:0000313" key="1">
    <source>
        <dbReference type="Ensembl" id="ENSTGUP00000035576.1"/>
    </source>
</evidence>
<dbReference type="Ensembl" id="ENSTGUT00000037046.1">
    <property type="protein sequence ID" value="ENSTGUP00000035576.1"/>
    <property type="gene ID" value="ENSTGUG00000026174.1"/>
</dbReference>
<dbReference type="OMA" id="ICALSCN"/>
<dbReference type="InParanoid" id="A0A674HMT4"/>
<keyword evidence="2" id="KW-1185">Reference proteome</keyword>
<proteinExistence type="predicted"/>
<dbReference type="Proteomes" id="UP000007754">
    <property type="component" value="Chromosome 4"/>
</dbReference>
<organism evidence="1 2">
    <name type="scientific">Taeniopygia guttata</name>
    <name type="common">Zebra finch</name>
    <name type="synonym">Poephila guttata</name>
    <dbReference type="NCBI Taxonomy" id="59729"/>
    <lineage>
        <taxon>Eukaryota</taxon>
        <taxon>Metazoa</taxon>
        <taxon>Chordata</taxon>
        <taxon>Craniata</taxon>
        <taxon>Vertebrata</taxon>
        <taxon>Euteleostomi</taxon>
        <taxon>Archelosauria</taxon>
        <taxon>Archosauria</taxon>
        <taxon>Dinosauria</taxon>
        <taxon>Saurischia</taxon>
        <taxon>Theropoda</taxon>
        <taxon>Coelurosauria</taxon>
        <taxon>Aves</taxon>
        <taxon>Neognathae</taxon>
        <taxon>Neoaves</taxon>
        <taxon>Telluraves</taxon>
        <taxon>Australaves</taxon>
        <taxon>Passeriformes</taxon>
        <taxon>Passeroidea</taxon>
        <taxon>Estrildidae</taxon>
        <taxon>Estrildinae</taxon>
        <taxon>Taeniopygia</taxon>
    </lineage>
</organism>
<reference evidence="1" key="2">
    <citation type="submission" date="2025-08" db="UniProtKB">
        <authorList>
            <consortium name="Ensembl"/>
        </authorList>
    </citation>
    <scope>IDENTIFICATION</scope>
</reference>
<protein>
    <submittedName>
        <fullName evidence="1">Uncharacterized protein</fullName>
    </submittedName>
</protein>
<reference evidence="1 2" key="1">
    <citation type="journal article" date="2010" name="Nature">
        <title>The genome of a songbird.</title>
        <authorList>
            <person name="Warren W.C."/>
            <person name="Clayton D.F."/>
            <person name="Ellegren H."/>
            <person name="Arnold A.P."/>
            <person name="Hillier L.W."/>
            <person name="Kunstner A."/>
            <person name="Searle S."/>
            <person name="White S."/>
            <person name="Vilella A.J."/>
            <person name="Fairley S."/>
            <person name="Heger A."/>
            <person name="Kong L."/>
            <person name="Ponting C.P."/>
            <person name="Jarvis E.D."/>
            <person name="Mello C.V."/>
            <person name="Minx P."/>
            <person name="Lovell P."/>
            <person name="Velho T.A."/>
            <person name="Ferris M."/>
            <person name="Balakrishnan C.N."/>
            <person name="Sinha S."/>
            <person name="Blatti C."/>
            <person name="London S.E."/>
            <person name="Li Y."/>
            <person name="Lin Y.C."/>
            <person name="George J."/>
            <person name="Sweedler J."/>
            <person name="Southey B."/>
            <person name="Gunaratne P."/>
            <person name="Watson M."/>
            <person name="Nam K."/>
            <person name="Backstrom N."/>
            <person name="Smeds L."/>
            <person name="Nabholz B."/>
            <person name="Itoh Y."/>
            <person name="Whitney O."/>
            <person name="Pfenning A.R."/>
            <person name="Howard J."/>
            <person name="Volker M."/>
            <person name="Skinner B.M."/>
            <person name="Griffin D.K."/>
            <person name="Ye L."/>
            <person name="McLaren W.M."/>
            <person name="Flicek P."/>
            <person name="Quesada V."/>
            <person name="Velasco G."/>
            <person name="Lopez-Otin C."/>
            <person name="Puente X.S."/>
            <person name="Olender T."/>
            <person name="Lancet D."/>
            <person name="Smit A.F."/>
            <person name="Hubley R."/>
            <person name="Konkel M.K."/>
            <person name="Walker J.A."/>
            <person name="Batzer M.A."/>
            <person name="Gu W."/>
            <person name="Pollock D.D."/>
            <person name="Chen L."/>
            <person name="Cheng Z."/>
            <person name="Eichler E.E."/>
            <person name="Stapley J."/>
            <person name="Slate J."/>
            <person name="Ekblom R."/>
            <person name="Birkhead T."/>
            <person name="Burke T."/>
            <person name="Burt D."/>
            <person name="Scharff C."/>
            <person name="Adam I."/>
            <person name="Richard H."/>
            <person name="Sultan M."/>
            <person name="Soldatov A."/>
            <person name="Lehrach H."/>
            <person name="Edwards S.V."/>
            <person name="Yang S.P."/>
            <person name="Li X."/>
            <person name="Graves T."/>
            <person name="Fulton L."/>
            <person name="Nelson J."/>
            <person name="Chinwalla A."/>
            <person name="Hou S."/>
            <person name="Mardis E.R."/>
            <person name="Wilson R.K."/>
        </authorList>
    </citation>
    <scope>NUCLEOTIDE SEQUENCE [LARGE SCALE GENOMIC DNA]</scope>
</reference>
<sequence length="127" mass="14303">MPGLWGFGVSNRQIPMCKKLHSFPNGHRKASFFLPQSLCNTLLFYNISGIPTRNLSNDICALSCNHGSPFHVIMKLFWFIVGENQTRPDCPEKADLKGLLCNPYHLCNKCLIFTGIIQGITYSLVLE</sequence>
<dbReference type="AlphaFoldDB" id="A0A674HMT4"/>